<organism evidence="1 2">
    <name type="scientific">Endocarpon pusillum</name>
    <dbReference type="NCBI Taxonomy" id="364733"/>
    <lineage>
        <taxon>Eukaryota</taxon>
        <taxon>Fungi</taxon>
        <taxon>Dikarya</taxon>
        <taxon>Ascomycota</taxon>
        <taxon>Pezizomycotina</taxon>
        <taxon>Eurotiomycetes</taxon>
        <taxon>Chaetothyriomycetidae</taxon>
        <taxon>Verrucariales</taxon>
        <taxon>Verrucariaceae</taxon>
        <taxon>Endocarpon</taxon>
    </lineage>
</organism>
<gene>
    <name evidence="1" type="ORF">GJ744_004995</name>
</gene>
<protein>
    <submittedName>
        <fullName evidence="1">Uncharacterized protein</fullName>
    </submittedName>
</protein>
<dbReference type="OrthoDB" id="539213at2759"/>
<comment type="caution">
    <text evidence="1">The sequence shown here is derived from an EMBL/GenBank/DDBJ whole genome shotgun (WGS) entry which is preliminary data.</text>
</comment>
<evidence type="ECO:0000313" key="1">
    <source>
        <dbReference type="EMBL" id="KAF7502840.1"/>
    </source>
</evidence>
<dbReference type="AlphaFoldDB" id="A0A8H7DYY5"/>
<sequence>MYKDRVRLWRLNKNNKASEIQAALRLALERARSGLTPVSGFQLGSRYVPSAEIGRYLRRKRIKNPWKWALETQQTIKT</sequence>
<accession>A0A8H7DYY5</accession>
<dbReference type="Proteomes" id="UP000606974">
    <property type="component" value="Unassembled WGS sequence"/>
</dbReference>
<dbReference type="EMBL" id="JAACFV010000214">
    <property type="protein sequence ID" value="KAF7502840.1"/>
    <property type="molecule type" value="Genomic_DNA"/>
</dbReference>
<evidence type="ECO:0000313" key="2">
    <source>
        <dbReference type="Proteomes" id="UP000606974"/>
    </source>
</evidence>
<proteinExistence type="predicted"/>
<name>A0A8H7DYY5_9EURO</name>
<keyword evidence="2" id="KW-1185">Reference proteome</keyword>
<reference evidence="1" key="1">
    <citation type="submission" date="2020-02" db="EMBL/GenBank/DDBJ databases">
        <authorList>
            <person name="Palmer J.M."/>
        </authorList>
    </citation>
    <scope>NUCLEOTIDE SEQUENCE</scope>
    <source>
        <strain evidence="1">EPUS1.4</strain>
        <tissue evidence="1">Thallus</tissue>
    </source>
</reference>